<dbReference type="Proteomes" id="UP001597229">
    <property type="component" value="Unassembled WGS sequence"/>
</dbReference>
<proteinExistence type="inferred from homology"/>
<dbReference type="EMBL" id="JBHTLX010000034">
    <property type="protein sequence ID" value="MFD1251161.1"/>
    <property type="molecule type" value="Genomic_DNA"/>
</dbReference>
<dbReference type="InterPro" id="IPR037217">
    <property type="entry name" value="Trp/Indoleamine_2_3_dOase-like"/>
</dbReference>
<dbReference type="Pfam" id="PF03301">
    <property type="entry name" value="Trp_dioxygenase"/>
    <property type="match status" value="2"/>
</dbReference>
<evidence type="ECO:0000313" key="2">
    <source>
        <dbReference type="EMBL" id="MFD1251161.1"/>
    </source>
</evidence>
<gene>
    <name evidence="1" type="primary">kynA</name>
    <name evidence="2" type="ORF">ACFQ3F_25450</name>
</gene>
<sequence>MAASSEPRNLDIATEAVRAAQSASTGGKPMLDFEGESTPYIDYQSIDVLLSLQHPRSPSHEEMTFYVAGQVKELLFKLAVNEVQEAQRQLNEDNFGAAMKYLRRIKEILVVLRSLWPMLDTLTPNDFNSFRDYLGTSSGFQSYMYRALEFSLGNKNEHMLKPHKGVPVIYPALVEVFEAPSLWDTANAALKRNGHPIEQAHLDRDLTASYEGHASVTAAWVAIYRKNDPEDVFFQLGEALMEVADAFSHWRMKHLLTVERIIGFKIGTGGTSGVEWLRTIVNHRFFPELWEVRTQLP</sequence>
<feature type="binding site" description="axial binding residue" evidence="1">
    <location>
        <position position="254"/>
    </location>
    <ligand>
        <name>heme</name>
        <dbReference type="ChEBI" id="CHEBI:30413"/>
    </ligand>
    <ligandPart>
        <name>Fe</name>
        <dbReference type="ChEBI" id="CHEBI:18248"/>
    </ligandPart>
</feature>
<keyword evidence="3" id="KW-1185">Reference proteome</keyword>
<dbReference type="RefSeq" id="WP_367920267.1">
    <property type="nucleotide sequence ID" value="NZ_BAABAC010000028.1"/>
</dbReference>
<dbReference type="InterPro" id="IPR004981">
    <property type="entry name" value="Trp_2_3_dOase"/>
</dbReference>
<comment type="subunit">
    <text evidence="1">Homotetramer.</text>
</comment>
<keyword evidence="1" id="KW-0560">Oxidoreductase</keyword>
<protein>
    <recommendedName>
        <fullName evidence="1">Tryptophan 2,3-dioxygenase</fullName>
        <shortName evidence="1">TDO</shortName>
        <ecNumber evidence="1">1.13.11.11</ecNumber>
    </recommendedName>
    <alternativeName>
        <fullName evidence="1">Tryptamin 2,3-dioxygenase</fullName>
    </alternativeName>
    <alternativeName>
        <fullName evidence="1">Tryptophan oxygenase</fullName>
        <shortName evidence="1">TO</shortName>
        <shortName evidence="1">TRPO</shortName>
    </alternativeName>
    <alternativeName>
        <fullName evidence="1">Tryptophan pyrrolase</fullName>
    </alternativeName>
    <alternativeName>
        <fullName evidence="1">Tryptophanase</fullName>
    </alternativeName>
</protein>
<dbReference type="SUPFAM" id="SSF140959">
    <property type="entry name" value="Indolic compounds 2,3-dioxygenase-like"/>
    <property type="match status" value="1"/>
</dbReference>
<keyword evidence="1" id="KW-0823">Tryptophan catabolism</keyword>
<keyword evidence="1" id="KW-0479">Metal-binding</keyword>
<dbReference type="EC" id="1.13.11.11" evidence="1"/>
<name>A0ABW3W7A1_9ACTN</name>
<organism evidence="2 3">
    <name type="scientific">Nocardioides ginsengisoli</name>
    <dbReference type="NCBI Taxonomy" id="363868"/>
    <lineage>
        <taxon>Bacteria</taxon>
        <taxon>Bacillati</taxon>
        <taxon>Actinomycetota</taxon>
        <taxon>Actinomycetes</taxon>
        <taxon>Propionibacteriales</taxon>
        <taxon>Nocardioidaceae</taxon>
        <taxon>Nocardioides</taxon>
    </lineage>
</organism>
<keyword evidence="1" id="KW-0349">Heme</keyword>
<accession>A0ABW3W7A1</accession>
<comment type="pathway">
    <text evidence="1">Amino-acid degradation; L-tryptophan degradation via kynurenine pathway; L-kynurenine from L-tryptophan: step 1/2.</text>
</comment>
<keyword evidence="1" id="KW-0408">Iron</keyword>
<feature type="binding site" evidence="1">
    <location>
        <position position="268"/>
    </location>
    <ligand>
        <name>substrate</name>
    </ligand>
</feature>
<reference evidence="3" key="1">
    <citation type="journal article" date="2019" name="Int. J. Syst. Evol. Microbiol.">
        <title>The Global Catalogue of Microorganisms (GCM) 10K type strain sequencing project: providing services to taxonomists for standard genome sequencing and annotation.</title>
        <authorList>
            <consortium name="The Broad Institute Genomics Platform"/>
            <consortium name="The Broad Institute Genome Sequencing Center for Infectious Disease"/>
            <person name="Wu L."/>
            <person name="Ma J."/>
        </authorList>
    </citation>
    <scope>NUCLEOTIDE SEQUENCE [LARGE SCALE GENOMIC DNA]</scope>
    <source>
        <strain evidence="3">CCUG 52478</strain>
    </source>
</reference>
<feature type="binding site" evidence="1">
    <location>
        <position position="131"/>
    </location>
    <ligand>
        <name>substrate</name>
    </ligand>
</feature>
<comment type="caution">
    <text evidence="1">Lacks conserved residue(s) required for the propagation of feature annotation.</text>
</comment>
<comment type="similarity">
    <text evidence="1">Belongs to the tryptophan 2,3-dioxygenase family.</text>
</comment>
<dbReference type="PANTHER" id="PTHR10138:SF0">
    <property type="entry name" value="TRYPTOPHAN 2,3-DIOXYGENASE"/>
    <property type="match status" value="1"/>
</dbReference>
<dbReference type="Gene3D" id="1.20.58.480">
    <property type="match status" value="1"/>
</dbReference>
<comment type="caution">
    <text evidence="2">The sequence shown here is derived from an EMBL/GenBank/DDBJ whole genome shotgun (WGS) entry which is preliminary data.</text>
</comment>
<dbReference type="HAMAP" id="MF_01972">
    <property type="entry name" value="T23O"/>
    <property type="match status" value="1"/>
</dbReference>
<evidence type="ECO:0000313" key="3">
    <source>
        <dbReference type="Proteomes" id="UP001597229"/>
    </source>
</evidence>
<dbReference type="PANTHER" id="PTHR10138">
    <property type="entry name" value="TRYPTOPHAN 2,3-DIOXYGENASE"/>
    <property type="match status" value="1"/>
</dbReference>
<comment type="catalytic activity">
    <reaction evidence="1">
        <text>L-tryptophan + O2 = N-formyl-L-kynurenine</text>
        <dbReference type="Rhea" id="RHEA:24536"/>
        <dbReference type="ChEBI" id="CHEBI:15379"/>
        <dbReference type="ChEBI" id="CHEBI:57912"/>
        <dbReference type="ChEBI" id="CHEBI:58629"/>
        <dbReference type="EC" id="1.13.11.11"/>
    </reaction>
</comment>
<evidence type="ECO:0000256" key="1">
    <source>
        <dbReference type="HAMAP-Rule" id="MF_01972"/>
    </source>
</evidence>
<keyword evidence="1" id="KW-0223">Dioxygenase</keyword>
<comment type="cofactor">
    <cofactor evidence="1">
        <name>heme</name>
        <dbReference type="ChEBI" id="CHEBI:30413"/>
    </cofactor>
    <text evidence="1">Binds 1 heme group per subunit.</text>
</comment>
<comment type="function">
    <text evidence="1">Heme-dependent dioxygenase that catalyzes the oxidative cleavage of the L-tryptophan (L-Trp) pyrrole ring and converts L-tryptophan to N-formyl-L-kynurenine. Catalyzes the oxidative cleavage of the indole moiety.</text>
</comment>